<reference evidence="2 3" key="1">
    <citation type="journal article" date="2019" name="Commun. Biol.">
        <title>The bagworm genome reveals a unique fibroin gene that provides high tensile strength.</title>
        <authorList>
            <person name="Kono N."/>
            <person name="Nakamura H."/>
            <person name="Ohtoshi R."/>
            <person name="Tomita M."/>
            <person name="Numata K."/>
            <person name="Arakawa K."/>
        </authorList>
    </citation>
    <scope>NUCLEOTIDE SEQUENCE [LARGE SCALE GENOMIC DNA]</scope>
</reference>
<evidence type="ECO:0000313" key="3">
    <source>
        <dbReference type="Proteomes" id="UP000299102"/>
    </source>
</evidence>
<dbReference type="EMBL" id="BGZK01002746">
    <property type="protein sequence ID" value="GBP96164.1"/>
    <property type="molecule type" value="Genomic_DNA"/>
</dbReference>
<proteinExistence type="predicted"/>
<sequence>MSCRCSGEHHTSDDVIDVSLPHPAVTEARTYWFRNRGDGRRNVASSRQEDWRREHLTAAWGGRWGGVKGRSTTSTYHESLGKCEGNEH</sequence>
<comment type="caution">
    <text evidence="2">The sequence shown here is derived from an EMBL/GenBank/DDBJ whole genome shotgun (WGS) entry which is preliminary data.</text>
</comment>
<feature type="region of interest" description="Disordered" evidence="1">
    <location>
        <begin position="67"/>
        <end position="88"/>
    </location>
</feature>
<keyword evidence="3" id="KW-1185">Reference proteome</keyword>
<dbReference type="Proteomes" id="UP000299102">
    <property type="component" value="Unassembled WGS sequence"/>
</dbReference>
<feature type="compositionally biased region" description="Basic and acidic residues" evidence="1">
    <location>
        <begin position="79"/>
        <end position="88"/>
    </location>
</feature>
<organism evidence="2 3">
    <name type="scientific">Eumeta variegata</name>
    <name type="common">Bagworm moth</name>
    <name type="synonym">Eumeta japonica</name>
    <dbReference type="NCBI Taxonomy" id="151549"/>
    <lineage>
        <taxon>Eukaryota</taxon>
        <taxon>Metazoa</taxon>
        <taxon>Ecdysozoa</taxon>
        <taxon>Arthropoda</taxon>
        <taxon>Hexapoda</taxon>
        <taxon>Insecta</taxon>
        <taxon>Pterygota</taxon>
        <taxon>Neoptera</taxon>
        <taxon>Endopterygota</taxon>
        <taxon>Lepidoptera</taxon>
        <taxon>Glossata</taxon>
        <taxon>Ditrysia</taxon>
        <taxon>Tineoidea</taxon>
        <taxon>Psychidae</taxon>
        <taxon>Oiketicinae</taxon>
        <taxon>Eumeta</taxon>
    </lineage>
</organism>
<dbReference type="AlphaFoldDB" id="A0A4C2AAC8"/>
<accession>A0A4C2AAC8</accession>
<name>A0A4C2AAC8_EUMVA</name>
<evidence type="ECO:0000256" key="1">
    <source>
        <dbReference type="SAM" id="MobiDB-lite"/>
    </source>
</evidence>
<gene>
    <name evidence="2" type="ORF">EVAR_70076_1</name>
</gene>
<protein>
    <submittedName>
        <fullName evidence="2">Uncharacterized protein</fullName>
    </submittedName>
</protein>
<evidence type="ECO:0000313" key="2">
    <source>
        <dbReference type="EMBL" id="GBP96164.1"/>
    </source>
</evidence>